<dbReference type="EMBL" id="SPHZ02000008">
    <property type="protein sequence ID" value="KAF0903771.1"/>
    <property type="molecule type" value="Genomic_DNA"/>
</dbReference>
<evidence type="ECO:0000256" key="1">
    <source>
        <dbReference type="SAM" id="MobiDB-lite"/>
    </source>
</evidence>
<name>A0A6G1CUL9_9ORYZ</name>
<evidence type="ECO:0000313" key="3">
    <source>
        <dbReference type="Proteomes" id="UP000479710"/>
    </source>
</evidence>
<sequence>MDACGRGKVEEEPSAVDVQDVPTGADDMRRAHVGHGRERQPSRISRRVKEIKAQPSTMCSKKMLAVTKKASAWTRAQASLARLKKARASMTCCKKMLPAIKKAPPSALS</sequence>
<comment type="caution">
    <text evidence="2">The sequence shown here is derived from an EMBL/GenBank/DDBJ whole genome shotgun (WGS) entry which is preliminary data.</text>
</comment>
<feature type="compositionally biased region" description="Basic and acidic residues" evidence="1">
    <location>
        <begin position="26"/>
        <end position="43"/>
    </location>
</feature>
<keyword evidence="3" id="KW-1185">Reference proteome</keyword>
<feature type="region of interest" description="Disordered" evidence="1">
    <location>
        <begin position="1"/>
        <end position="43"/>
    </location>
</feature>
<proteinExistence type="predicted"/>
<organism evidence="2 3">
    <name type="scientific">Oryza meyeriana var. granulata</name>
    <dbReference type="NCBI Taxonomy" id="110450"/>
    <lineage>
        <taxon>Eukaryota</taxon>
        <taxon>Viridiplantae</taxon>
        <taxon>Streptophyta</taxon>
        <taxon>Embryophyta</taxon>
        <taxon>Tracheophyta</taxon>
        <taxon>Spermatophyta</taxon>
        <taxon>Magnoliopsida</taxon>
        <taxon>Liliopsida</taxon>
        <taxon>Poales</taxon>
        <taxon>Poaceae</taxon>
        <taxon>BOP clade</taxon>
        <taxon>Oryzoideae</taxon>
        <taxon>Oryzeae</taxon>
        <taxon>Oryzinae</taxon>
        <taxon>Oryza</taxon>
        <taxon>Oryza meyeriana</taxon>
    </lineage>
</organism>
<dbReference type="AlphaFoldDB" id="A0A6G1CUL9"/>
<accession>A0A6G1CUL9</accession>
<evidence type="ECO:0000313" key="2">
    <source>
        <dbReference type="EMBL" id="KAF0903771.1"/>
    </source>
</evidence>
<dbReference type="Proteomes" id="UP000479710">
    <property type="component" value="Unassembled WGS sequence"/>
</dbReference>
<protein>
    <submittedName>
        <fullName evidence="2">Uncharacterized protein</fullName>
    </submittedName>
</protein>
<gene>
    <name evidence="2" type="ORF">E2562_029879</name>
</gene>
<reference evidence="2 3" key="1">
    <citation type="submission" date="2019-11" db="EMBL/GenBank/DDBJ databases">
        <title>Whole genome sequence of Oryza granulata.</title>
        <authorList>
            <person name="Li W."/>
        </authorList>
    </citation>
    <scope>NUCLEOTIDE SEQUENCE [LARGE SCALE GENOMIC DNA]</scope>
    <source>
        <strain evidence="3">cv. Menghai</strain>
        <tissue evidence="2">Leaf</tissue>
    </source>
</reference>
<feature type="compositionally biased region" description="Basic and acidic residues" evidence="1">
    <location>
        <begin position="1"/>
        <end position="11"/>
    </location>
</feature>